<evidence type="ECO:0000313" key="4">
    <source>
        <dbReference type="Proteomes" id="UP000625711"/>
    </source>
</evidence>
<evidence type="ECO:0000313" key="3">
    <source>
        <dbReference type="EMBL" id="KAF7272046.1"/>
    </source>
</evidence>
<evidence type="ECO:0000256" key="2">
    <source>
        <dbReference type="SAM" id="SignalP"/>
    </source>
</evidence>
<dbReference type="Proteomes" id="UP000625711">
    <property type="component" value="Unassembled WGS sequence"/>
</dbReference>
<accession>A0A834I3V2</accession>
<dbReference type="EMBL" id="JAACXV010013864">
    <property type="protein sequence ID" value="KAF7272046.1"/>
    <property type="molecule type" value="Genomic_DNA"/>
</dbReference>
<feature type="signal peptide" evidence="2">
    <location>
        <begin position="1"/>
        <end position="21"/>
    </location>
</feature>
<sequence length="91" mass="10403">MYVAVLSCLTFLRFGIQATMSQKDLNNHSNQLNPNNPTFYKSRGISERPSDWDTKEYKSSPNYTQADLNNHANQLNPNNPLYQPPQSKGNK</sequence>
<protein>
    <submittedName>
        <fullName evidence="3">Uncharacterized protein</fullName>
    </submittedName>
</protein>
<reference evidence="3" key="1">
    <citation type="submission" date="2020-08" db="EMBL/GenBank/DDBJ databases">
        <title>Genome sequencing and assembly of the red palm weevil Rhynchophorus ferrugineus.</title>
        <authorList>
            <person name="Dias G.B."/>
            <person name="Bergman C.M."/>
            <person name="Manee M."/>
        </authorList>
    </citation>
    <scope>NUCLEOTIDE SEQUENCE</scope>
    <source>
        <strain evidence="3">AA-2017</strain>
        <tissue evidence="3">Whole larva</tissue>
    </source>
</reference>
<keyword evidence="4" id="KW-1185">Reference proteome</keyword>
<feature type="compositionally biased region" description="Low complexity" evidence="1">
    <location>
        <begin position="27"/>
        <end position="37"/>
    </location>
</feature>
<gene>
    <name evidence="3" type="ORF">GWI33_015132</name>
</gene>
<feature type="region of interest" description="Disordered" evidence="1">
    <location>
        <begin position="25"/>
        <end position="91"/>
    </location>
</feature>
<keyword evidence="2" id="KW-0732">Signal</keyword>
<organism evidence="3 4">
    <name type="scientific">Rhynchophorus ferrugineus</name>
    <name type="common">Red palm weevil</name>
    <name type="synonym">Curculio ferrugineus</name>
    <dbReference type="NCBI Taxonomy" id="354439"/>
    <lineage>
        <taxon>Eukaryota</taxon>
        <taxon>Metazoa</taxon>
        <taxon>Ecdysozoa</taxon>
        <taxon>Arthropoda</taxon>
        <taxon>Hexapoda</taxon>
        <taxon>Insecta</taxon>
        <taxon>Pterygota</taxon>
        <taxon>Neoptera</taxon>
        <taxon>Endopterygota</taxon>
        <taxon>Coleoptera</taxon>
        <taxon>Polyphaga</taxon>
        <taxon>Cucujiformia</taxon>
        <taxon>Curculionidae</taxon>
        <taxon>Dryophthorinae</taxon>
        <taxon>Rhynchophorus</taxon>
    </lineage>
</organism>
<evidence type="ECO:0000256" key="1">
    <source>
        <dbReference type="SAM" id="MobiDB-lite"/>
    </source>
</evidence>
<feature type="compositionally biased region" description="Basic and acidic residues" evidence="1">
    <location>
        <begin position="44"/>
        <end position="58"/>
    </location>
</feature>
<dbReference type="AlphaFoldDB" id="A0A834I3V2"/>
<feature type="chain" id="PRO_5033015974" evidence="2">
    <location>
        <begin position="22"/>
        <end position="91"/>
    </location>
</feature>
<feature type="compositionally biased region" description="Low complexity" evidence="1">
    <location>
        <begin position="68"/>
        <end position="91"/>
    </location>
</feature>
<proteinExistence type="predicted"/>
<name>A0A834I3V2_RHYFE</name>
<comment type="caution">
    <text evidence="3">The sequence shown here is derived from an EMBL/GenBank/DDBJ whole genome shotgun (WGS) entry which is preliminary data.</text>
</comment>